<keyword evidence="1" id="KW-0812">Transmembrane</keyword>
<feature type="transmembrane region" description="Helical" evidence="1">
    <location>
        <begin position="1125"/>
        <end position="1142"/>
    </location>
</feature>
<feature type="transmembrane region" description="Helical" evidence="1">
    <location>
        <begin position="876"/>
        <end position="896"/>
    </location>
</feature>
<feature type="transmembrane region" description="Helical" evidence="1">
    <location>
        <begin position="838"/>
        <end position="856"/>
    </location>
</feature>
<feature type="transmembrane region" description="Helical" evidence="1">
    <location>
        <begin position="787"/>
        <end position="806"/>
    </location>
</feature>
<accession>A0A518G5C7</accession>
<dbReference type="EMBL" id="CP036298">
    <property type="protein sequence ID" value="QDV23759.1"/>
    <property type="molecule type" value="Genomic_DNA"/>
</dbReference>
<feature type="transmembrane region" description="Helical" evidence="1">
    <location>
        <begin position="941"/>
        <end position="959"/>
    </location>
</feature>
<feature type="transmembrane region" description="Helical" evidence="1">
    <location>
        <begin position="1204"/>
        <end position="1222"/>
    </location>
</feature>
<protein>
    <submittedName>
        <fullName evidence="2">Uncharacterized protein</fullName>
    </submittedName>
</protein>
<feature type="transmembrane region" description="Helical" evidence="1">
    <location>
        <begin position="21"/>
        <end position="44"/>
    </location>
</feature>
<feature type="transmembrane region" description="Helical" evidence="1">
    <location>
        <begin position="812"/>
        <end position="831"/>
    </location>
</feature>
<feature type="transmembrane region" description="Helical" evidence="1">
    <location>
        <begin position="313"/>
        <end position="334"/>
    </location>
</feature>
<feature type="transmembrane region" description="Helical" evidence="1">
    <location>
        <begin position="1180"/>
        <end position="1199"/>
    </location>
</feature>
<feature type="transmembrane region" description="Helical" evidence="1">
    <location>
        <begin position="129"/>
        <end position="149"/>
    </location>
</feature>
<feature type="transmembrane region" description="Helical" evidence="1">
    <location>
        <begin position="538"/>
        <end position="555"/>
    </location>
</feature>
<dbReference type="RefSeq" id="WP_145076916.1">
    <property type="nucleotide sequence ID" value="NZ_CP036298.1"/>
</dbReference>
<reference evidence="2 3" key="1">
    <citation type="submission" date="2019-02" db="EMBL/GenBank/DDBJ databases">
        <title>Deep-cultivation of Planctomycetes and their phenomic and genomic characterization uncovers novel biology.</title>
        <authorList>
            <person name="Wiegand S."/>
            <person name="Jogler M."/>
            <person name="Boedeker C."/>
            <person name="Pinto D."/>
            <person name="Vollmers J."/>
            <person name="Rivas-Marin E."/>
            <person name="Kohn T."/>
            <person name="Peeters S.H."/>
            <person name="Heuer A."/>
            <person name="Rast P."/>
            <person name="Oberbeckmann S."/>
            <person name="Bunk B."/>
            <person name="Jeske O."/>
            <person name="Meyerdierks A."/>
            <person name="Storesund J.E."/>
            <person name="Kallscheuer N."/>
            <person name="Luecker S."/>
            <person name="Lage O.M."/>
            <person name="Pohl T."/>
            <person name="Merkel B.J."/>
            <person name="Hornburger P."/>
            <person name="Mueller R.-W."/>
            <person name="Bruemmer F."/>
            <person name="Labrenz M."/>
            <person name="Spormann A.M."/>
            <person name="Op den Camp H."/>
            <person name="Overmann J."/>
            <person name="Amann R."/>
            <person name="Jetten M.S.M."/>
            <person name="Mascher T."/>
            <person name="Medema M.H."/>
            <person name="Devos D.P."/>
            <person name="Kaster A.-K."/>
            <person name="Ovreas L."/>
            <person name="Rohde M."/>
            <person name="Galperin M.Y."/>
            <person name="Jogler C."/>
        </authorList>
    </citation>
    <scope>NUCLEOTIDE SEQUENCE [LARGE SCALE GENOMIC DNA]</scope>
    <source>
        <strain evidence="2 3">Q31a</strain>
    </source>
</reference>
<dbReference type="OrthoDB" id="221142at2"/>
<organism evidence="2 3">
    <name type="scientific">Aureliella helgolandensis</name>
    <dbReference type="NCBI Taxonomy" id="2527968"/>
    <lineage>
        <taxon>Bacteria</taxon>
        <taxon>Pseudomonadati</taxon>
        <taxon>Planctomycetota</taxon>
        <taxon>Planctomycetia</taxon>
        <taxon>Pirellulales</taxon>
        <taxon>Pirellulaceae</taxon>
        <taxon>Aureliella</taxon>
    </lineage>
</organism>
<feature type="transmembrane region" description="Helical" evidence="1">
    <location>
        <begin position="216"/>
        <end position="239"/>
    </location>
</feature>
<feature type="transmembrane region" description="Helical" evidence="1">
    <location>
        <begin position="1234"/>
        <end position="1252"/>
    </location>
</feature>
<keyword evidence="1" id="KW-0472">Membrane</keyword>
<feature type="transmembrane region" description="Helical" evidence="1">
    <location>
        <begin position="1010"/>
        <end position="1029"/>
    </location>
</feature>
<feature type="transmembrane region" description="Helical" evidence="1">
    <location>
        <begin position="1154"/>
        <end position="1174"/>
    </location>
</feature>
<feature type="transmembrane region" description="Helical" evidence="1">
    <location>
        <begin position="383"/>
        <end position="405"/>
    </location>
</feature>
<feature type="transmembrane region" description="Helical" evidence="1">
    <location>
        <begin position="485"/>
        <end position="506"/>
    </location>
</feature>
<evidence type="ECO:0000256" key="1">
    <source>
        <dbReference type="SAM" id="Phobius"/>
    </source>
</evidence>
<feature type="transmembrane region" description="Helical" evidence="1">
    <location>
        <begin position="561"/>
        <end position="582"/>
    </location>
</feature>
<gene>
    <name evidence="2" type="ORF">Q31a_20640</name>
</gene>
<feature type="transmembrane region" description="Helical" evidence="1">
    <location>
        <begin position="980"/>
        <end position="998"/>
    </location>
</feature>
<feature type="transmembrane region" description="Helical" evidence="1">
    <location>
        <begin position="155"/>
        <end position="174"/>
    </location>
</feature>
<feature type="transmembrane region" description="Helical" evidence="1">
    <location>
        <begin position="1071"/>
        <end position="1088"/>
    </location>
</feature>
<evidence type="ECO:0000313" key="2">
    <source>
        <dbReference type="EMBL" id="QDV23759.1"/>
    </source>
</evidence>
<feature type="transmembrane region" description="Helical" evidence="1">
    <location>
        <begin position="705"/>
        <end position="725"/>
    </location>
</feature>
<feature type="transmembrane region" description="Helical" evidence="1">
    <location>
        <begin position="286"/>
        <end position="307"/>
    </location>
</feature>
<feature type="transmembrane region" description="Helical" evidence="1">
    <location>
        <begin position="1095"/>
        <end position="1113"/>
    </location>
</feature>
<feature type="transmembrane region" description="Helical" evidence="1">
    <location>
        <begin position="678"/>
        <end position="696"/>
    </location>
</feature>
<dbReference type="KEGG" id="ahel:Q31a_20640"/>
<feature type="transmembrane region" description="Helical" evidence="1">
    <location>
        <begin position="251"/>
        <end position="274"/>
    </location>
</feature>
<feature type="transmembrane region" description="Helical" evidence="1">
    <location>
        <begin position="412"/>
        <end position="434"/>
    </location>
</feature>
<feature type="transmembrane region" description="Helical" evidence="1">
    <location>
        <begin position="454"/>
        <end position="473"/>
    </location>
</feature>
<keyword evidence="1" id="KW-1133">Transmembrane helix</keyword>
<dbReference type="AlphaFoldDB" id="A0A518G5C7"/>
<evidence type="ECO:0000313" key="3">
    <source>
        <dbReference type="Proteomes" id="UP000318017"/>
    </source>
</evidence>
<feature type="transmembrane region" description="Helical" evidence="1">
    <location>
        <begin position="908"/>
        <end position="929"/>
    </location>
</feature>
<feature type="transmembrane region" description="Helical" evidence="1">
    <location>
        <begin position="346"/>
        <end position="371"/>
    </location>
</feature>
<feature type="transmembrane region" description="Helical" evidence="1">
    <location>
        <begin position="512"/>
        <end position="531"/>
    </location>
</feature>
<dbReference type="Proteomes" id="UP000318017">
    <property type="component" value="Chromosome"/>
</dbReference>
<keyword evidence="3" id="KW-1185">Reference proteome</keyword>
<feature type="transmembrane region" description="Helical" evidence="1">
    <location>
        <begin position="645"/>
        <end position="666"/>
    </location>
</feature>
<feature type="transmembrane region" description="Helical" evidence="1">
    <location>
        <begin position="731"/>
        <end position="752"/>
    </location>
</feature>
<sequence length="1271" mass="137148">MLKKLGALSLWREASWVHSGTHWAACLLVVLGWGALPLVCILPASDHILQSLTSSTVALGPHALDSTVTTESSAIAQGWSGWLSLPPSLLRVLPSLLHFETLTLGLALSTLIALCVGSRWMTLRQHLKWGLRAVVLAPCITAAISIAFLPLPYALPLGLFVLAFWIVLGEVLLVGQSTGYISSVGFPVEYRALLPFQQHSGGNDSNDSPKPDWGELAYAITLLCLLLGSFSLLLSQVLGRPLTALAIGEPSWWGNLIPLGCALGPLLLVAAVRWTRGILTQDSGNWQTLSGLSCATLVGAVAALSLLLQVPPVVLGIVFLQTSAFVSVGLAGGANYSRTVKVCHGLTLYACGSCVVLAMAATMASLSLPFVGLGRNSVEYPVVLHYLSNGPLAVTLLATVGLSYWLGRRVGFGYLTLGSLALGCLAPFISAQSADLLFQEWLQGAGSVPRFNPARWLCVLWLGGLATGLYASVRRPAGTSLSVQLTTVNCFVLSGLVGAVGIAGIAFESSPFWSWFELTVLALLWAATGAWDGHRWKGYLAACLAGLALLNWIDFSPSRTFLQQVSFLLWGPIGIAWLSLLVQVAQRVVVFPVGFAAGHISRGCTSREYTSRGFTVPLMNEAEVVGKDAEHLWEERCENPRSIEWAVSLTVPVVLTLLGFFGLMLQRGHMSPPNAGTWAIWASGLTTLGLAVGRLWERLPAQRGLAVYLNLIACALIGCTALAAVGELPMLQVWLIWLATGLGAMAVMAGLMREFNREASVLAQRLQWHAVVESTGLSRALVWMPQAHMLAALAAAIPSVLLVLAFEEQSLRIAATAIPFLGALAILPIATGRLHLKGRYLGLLLISLAYCLVWWADLPGAWAVSDAVESWMFLQRMFVAMVSMGAGYPLLASVLSRRTDWERPLANLGRVAFAMGCMCGGALLAGQLYDPWRAAALNADIATKGLTLIAWTACTVRLLQFAITPLRCEQWVTDQQRKGAVFAGELCLACGVAAGYFHFPALFDGLVLQWWPMIALGIALLSGGLGEYLRRRRQPIVADPVHQTSLLLPVIALAGVWGFEPTSVGAQWYAWENYAWVLATAAVHFGLQSWWRDSLAIRTCSAALALGAFWAMLAGQTSQNLFQHPQLWLLLPAVASLIFVELHRNRLNKPVVLATRYLAILVGYLSSTAELFLPAFAGDMWPPLLLLVTALLGIACGMLARVKAFLYCGLTFSMVALLGMVWHAQQAIGQSWPWWAFGIATGVTLIALLGYFELNRPRMLGYLEQFKRWEP</sequence>
<feature type="transmembrane region" description="Helical" evidence="1">
    <location>
        <begin position="96"/>
        <end position="117"/>
    </location>
</feature>
<proteinExistence type="predicted"/>
<name>A0A518G5C7_9BACT</name>
<feature type="transmembrane region" description="Helical" evidence="1">
    <location>
        <begin position="1041"/>
        <end position="1059"/>
    </location>
</feature>